<feature type="region of interest" description="Disordered" evidence="5">
    <location>
        <begin position="375"/>
        <end position="466"/>
    </location>
</feature>
<feature type="region of interest" description="Disordered" evidence="5">
    <location>
        <begin position="138"/>
        <end position="163"/>
    </location>
</feature>
<evidence type="ECO:0000256" key="2">
    <source>
        <dbReference type="ARBA" id="ARBA00022692"/>
    </source>
</evidence>
<name>A0A4Q1BJW2_TREME</name>
<keyword evidence="8" id="KW-1185">Reference proteome</keyword>
<dbReference type="EMBL" id="SDIL01000058">
    <property type="protein sequence ID" value="RXK37872.1"/>
    <property type="molecule type" value="Genomic_DNA"/>
</dbReference>
<evidence type="ECO:0000256" key="6">
    <source>
        <dbReference type="SAM" id="Phobius"/>
    </source>
</evidence>
<dbReference type="GO" id="GO:0016020">
    <property type="term" value="C:membrane"/>
    <property type="evidence" value="ECO:0007669"/>
    <property type="project" value="UniProtKB-SubCell"/>
</dbReference>
<feature type="compositionally biased region" description="Basic and acidic residues" evidence="5">
    <location>
        <begin position="455"/>
        <end position="466"/>
    </location>
</feature>
<comment type="subcellular location">
    <subcellularLocation>
        <location evidence="1">Membrane</location>
        <topology evidence="1">Single-pass membrane protein</topology>
    </subcellularLocation>
</comment>
<dbReference type="VEuPathDB" id="FungiDB:TREMEDRAFT_70467"/>
<feature type="transmembrane region" description="Helical" evidence="6">
    <location>
        <begin position="183"/>
        <end position="207"/>
    </location>
</feature>
<evidence type="ECO:0000256" key="5">
    <source>
        <dbReference type="SAM" id="MobiDB-lite"/>
    </source>
</evidence>
<dbReference type="Proteomes" id="UP000289152">
    <property type="component" value="Unassembled WGS sequence"/>
</dbReference>
<keyword evidence="2 6" id="KW-0812">Transmembrane</keyword>
<evidence type="ECO:0000313" key="8">
    <source>
        <dbReference type="Proteomes" id="UP000289152"/>
    </source>
</evidence>
<reference evidence="7 8" key="1">
    <citation type="submission" date="2016-06" db="EMBL/GenBank/DDBJ databases">
        <title>Evolution of pathogenesis and genome organization in the Tremellales.</title>
        <authorList>
            <person name="Cuomo C."/>
            <person name="Litvintseva A."/>
            <person name="Heitman J."/>
            <person name="Chen Y."/>
            <person name="Sun S."/>
            <person name="Springer D."/>
            <person name="Dromer F."/>
            <person name="Young S."/>
            <person name="Zeng Q."/>
            <person name="Chapman S."/>
            <person name="Gujja S."/>
            <person name="Saif S."/>
            <person name="Birren B."/>
        </authorList>
    </citation>
    <scope>NUCLEOTIDE SEQUENCE [LARGE SCALE GENOMIC DNA]</scope>
    <source>
        <strain evidence="7 8">ATCC 28783</strain>
    </source>
</reference>
<feature type="compositionally biased region" description="Polar residues" evidence="5">
    <location>
        <begin position="308"/>
        <end position="326"/>
    </location>
</feature>
<dbReference type="InterPro" id="IPR051694">
    <property type="entry name" value="Immunoregulatory_rcpt-like"/>
</dbReference>
<evidence type="ECO:0000313" key="7">
    <source>
        <dbReference type="EMBL" id="RXK37872.1"/>
    </source>
</evidence>
<keyword evidence="4 6" id="KW-0472">Membrane</keyword>
<evidence type="ECO:0000256" key="1">
    <source>
        <dbReference type="ARBA" id="ARBA00004167"/>
    </source>
</evidence>
<dbReference type="PANTHER" id="PTHR15549">
    <property type="entry name" value="PAIRED IMMUNOGLOBULIN-LIKE TYPE 2 RECEPTOR"/>
    <property type="match status" value="1"/>
</dbReference>
<organism evidence="7 8">
    <name type="scientific">Tremella mesenterica</name>
    <name type="common">Jelly fungus</name>
    <dbReference type="NCBI Taxonomy" id="5217"/>
    <lineage>
        <taxon>Eukaryota</taxon>
        <taxon>Fungi</taxon>
        <taxon>Dikarya</taxon>
        <taxon>Basidiomycota</taxon>
        <taxon>Agaricomycotina</taxon>
        <taxon>Tremellomycetes</taxon>
        <taxon>Tremellales</taxon>
        <taxon>Tremellaceae</taxon>
        <taxon>Tremella</taxon>
    </lineage>
</organism>
<evidence type="ECO:0000256" key="3">
    <source>
        <dbReference type="ARBA" id="ARBA00022989"/>
    </source>
</evidence>
<feature type="region of interest" description="Disordered" evidence="5">
    <location>
        <begin position="307"/>
        <end position="326"/>
    </location>
</feature>
<feature type="compositionally biased region" description="Polar residues" evidence="5">
    <location>
        <begin position="375"/>
        <end position="388"/>
    </location>
</feature>
<dbReference type="AlphaFoldDB" id="A0A4Q1BJW2"/>
<dbReference type="OrthoDB" id="2591431at2759"/>
<proteinExistence type="predicted"/>
<dbReference type="PANTHER" id="PTHR15549:SF26">
    <property type="entry name" value="AXIAL BUDDING PATTERN PROTEIN 2-RELATED"/>
    <property type="match status" value="1"/>
</dbReference>
<evidence type="ECO:0000256" key="4">
    <source>
        <dbReference type="ARBA" id="ARBA00023136"/>
    </source>
</evidence>
<gene>
    <name evidence="7" type="ORF">M231_04870</name>
</gene>
<comment type="caution">
    <text evidence="7">The sequence shown here is derived from an EMBL/GenBank/DDBJ whole genome shotgun (WGS) entry which is preliminary data.</text>
</comment>
<dbReference type="GO" id="GO:0071944">
    <property type="term" value="C:cell periphery"/>
    <property type="evidence" value="ECO:0007669"/>
    <property type="project" value="UniProtKB-ARBA"/>
</dbReference>
<sequence length="466" mass="48958">MSDSTGLGVGTFITEFAWSDRQSGGLSPLYTVANAAGSSCDLRSTAADFEFYLNETSVNQCENVQIYWDKSAVAPVRIIGAIPGGQVFQFVAQTSTSLAWKTNIAAGTQFLLAAFDAGSNGQGGSSALLTVGGSSDNTCLDDSSPSSTPASSPSNTASSTSGGGVKTVTAIATSVPGAAGLSAGAIAGIVVAAVVCVIILQAALLWFCCRRQIAALRLHRKQMRGREVKPDGDVDLVSTIHGSVRDDDASMHSVPNSRAHRLSDVRTYATSARIGQTGRSSVDDRYDAESSISPFMDGPRIPGLMESIPNSPNRPYSSTPWDSPGSSNIPMDPPRLPHIRTGSLSSNTSLRQPLMGTDEPLSAQARRISVWNQPQMTGFASGSGNASRGPQPGTKAHMAATMSATNPDHRDPLDGMRLPPQNAPPRGFRRHEDAGPADAVEDGMEDLPPMYDASWETRSERGGESR</sequence>
<protein>
    <submittedName>
        <fullName evidence="7">Uncharacterized protein</fullName>
    </submittedName>
</protein>
<accession>A0A4Q1BJW2</accession>
<dbReference type="STRING" id="5217.A0A4Q1BJW2"/>
<dbReference type="InParanoid" id="A0A4Q1BJW2"/>
<keyword evidence="3 6" id="KW-1133">Transmembrane helix</keyword>
<feature type="compositionally biased region" description="Low complexity" evidence="5">
    <location>
        <begin position="143"/>
        <end position="160"/>
    </location>
</feature>